<dbReference type="PANTHER" id="PTHR18898">
    <property type="entry name" value="NUCLEOPROTEIN TPR-RELATED"/>
    <property type="match status" value="1"/>
</dbReference>
<evidence type="ECO:0000259" key="6">
    <source>
        <dbReference type="Pfam" id="PF07926"/>
    </source>
</evidence>
<evidence type="ECO:0000313" key="9">
    <source>
        <dbReference type="EMBL" id="KAJ9151230.1"/>
    </source>
</evidence>
<feature type="compositionally biased region" description="Basic and acidic residues" evidence="5">
    <location>
        <begin position="935"/>
        <end position="944"/>
    </location>
</feature>
<sequence length="2058" mass="229876">MAAADVAVDLGYLSAHLGVPETTLSTVATDPTVELVKAVLQAVTVKAQEYDTLYAEKLQVDIELENAIRSSEARCQTFKSTADKALKEVEDLRRKLQDEEASRQALESQLQSVKSSTTTSLSEIETLRARISSLETSNRETLAIVESKTTANAELSEELQKQHQKNVKLSQDIAALQQSVQAAQAAASSAKWRTQNLEQELALARKNNEWLENELKTKSEEARKFRTEKSARISELQRLNEEANSTIDSLTRGEQQLRSRLDEAQKKADDALTKVQQLQEAAARTEESFRQELESLKRLVELKEQQTETHRNRLREVETRLEQVKDDDDAQLRRVRQELEQERSDHEQAIRQVQDLETEVDRLQAMLSTQGQPGSAPQTPRPNGSLLAARAGSPFGPATPMRGKASISATQAIEELYKVKGELAGERRRNERLSQELDEMMNALEAKGPEVNELQAEAERLRNENIQMTQLADESYKERDLAKKAARKAETAANTAQAEIKILRAQLRDLSTQIQMLVFNMHAQEKGLDELTEEEAIQYAQLQNGQSGQTSLDDLSETHRFISEKLVVFKDIYELQEKNQELLRITRELAEKMESEEALAAQRQAAQDQQEVLNLRETVSRLQDEVKSMTIRMKSHMQERDMFRRLLQQKASAAEINSVLGGTLDGSHREVLASIEQTSTIDESEVTTALRELQNNFDAYRNEQSADVKTMREQIEKLSSDKNALNAEIAKVRSQLTLSYARHEMLQSNYAALQNENKELQKRSQTISETAAKQDIRTQQLATDLVEARQLIDSLNSKKANLEAEKALWADIRNRLSQDNDALSQEKARLSTLLTQQQNLLNERELNENESKRRLQSQIDTLEIELKTTKRKLSEEVEEAKKAQLRKEFDTQQAQKRIDDLVANLGQVKEELTAAKTSRDHLQARVEELTVELRSAQEKAERLQPRPTPRPGTANEEASAGEDAEAQIQDLNNEVADLKRDLELATAHLENAKAQAEQYKELSQAAEEELTSLNATQEQFREEMEASLASKDVQIKELQQRVEDLSTELANSNNQLSSLRDSQAEVARKFEDEKRILNEEVERLKDEEERYKEMAKYHQQDLRAQADIATKAQQDYEQELVKHAEAARSLQSLRAEYAEIKSESSTLKAEAESAKHTLEESKRSWTEREEQLQNEIHELRERRKSADEQNKTLQEQLDKVSAQIATLQQSRASLVDAAEGSPVVTTDSAADGLRELNTYLRREKEILEVQYDLKVQESKRLQQQLDIRQSQLDEAQLKLEQERAAASEAKSSTTHQDLLNKLNELNMIRESNVTLRNENHYLQAQLTERNTKISELEDKIQPLETRISELENQKVFLEEEIKQLQEDRDRWQKRTEGILSKYGRVDPAELEQIKQTVSTLEAERDRLKEAEEPLKAKIQELEASLDSERTTWNDSRQKLISQAKEKARQQNTTIKELTQQKSELQQQLESVSQELSSCKTNLQTALQEKSSLEEEKRKLQEQLESAPVNSEASAAPAIGDSPETAARLAQLEQELETTRQELSSAVEWKASAEQELESLQTQLASAVDERDKAVSQLQQSSENASSAPLQNGASHPAPEALSDTERAALETRVAAAEAKVVELQAKVQEAEARSQEAEVKAKETLDTRSSKMRETFNKKLKETRENLEKEFEQSKTQLTSDFELRLQQERAIWEGESKGAVTVADQSANVSTPSKQVVDGQPPQTPTTGLAAMIMADFAKLNDTEIRGLLSKNSTLKTILANNLKKKLADETKKVKEEAEQAIKTEWESKVASAREQATLMESKKSSLRINMAENKVKAANAKLGVVETAAKETPDRPVGEVWNIAKDAKPTPTVQPQPAAAPSPAATAIPSANATGTRASPAAAVSSPQNTENAKGQAPLSSIPLPGKPTPAVAQQGTAPPTTAKPLVNPFAQSSQPGVQAALPNPFIQNAGTVQPQQGQQQGQQASQARTTGIPVPANKGGGQARGGRGGVYQHPRGGRGGQAGQNRNASGGGLNPGADNFQPGGNKRPRDSEAGTGQSEPKRMRGGRGGGTHRGS</sequence>
<dbReference type="GO" id="GO:0006606">
    <property type="term" value="P:protein import into nucleus"/>
    <property type="evidence" value="ECO:0007669"/>
    <property type="project" value="InterPro"/>
</dbReference>
<comment type="subcellular location">
    <subcellularLocation>
        <location evidence="1">Nucleus</location>
    </subcellularLocation>
</comment>
<dbReference type="GO" id="GO:0006406">
    <property type="term" value="P:mRNA export from nucleus"/>
    <property type="evidence" value="ECO:0007669"/>
    <property type="project" value="TreeGrafter"/>
</dbReference>
<feature type="coiled-coil region" evidence="4">
    <location>
        <begin position="423"/>
        <end position="513"/>
    </location>
</feature>
<feature type="compositionally biased region" description="Low complexity" evidence="5">
    <location>
        <begin position="1950"/>
        <end position="1974"/>
    </location>
</feature>
<dbReference type="InterPro" id="IPR012929">
    <property type="entry name" value="Nucleoprot-TPR/MLP1-2_dom"/>
</dbReference>
<feature type="coiled-coil region" evidence="4">
    <location>
        <begin position="75"/>
        <end position="116"/>
    </location>
</feature>
<dbReference type="GO" id="GO:0005643">
    <property type="term" value="C:nuclear pore"/>
    <property type="evidence" value="ECO:0007669"/>
    <property type="project" value="TreeGrafter"/>
</dbReference>
<dbReference type="InterPro" id="IPR057577">
    <property type="entry name" value="Nucleoprot-TPR/MLP1_dom"/>
</dbReference>
<feature type="compositionally biased region" description="Polar residues" evidence="5">
    <location>
        <begin position="368"/>
        <end position="382"/>
    </location>
</feature>
<feature type="coiled-coil region" evidence="4">
    <location>
        <begin position="575"/>
        <end position="639"/>
    </location>
</feature>
<evidence type="ECO:0000256" key="2">
    <source>
        <dbReference type="ARBA" id="ARBA00023054"/>
    </source>
</evidence>
<feature type="region of interest" description="Disordered" evidence="5">
    <location>
        <begin position="1849"/>
        <end position="2058"/>
    </location>
</feature>
<feature type="region of interest" description="Disordered" evidence="5">
    <location>
        <begin position="1148"/>
        <end position="1168"/>
    </location>
</feature>
<keyword evidence="10" id="KW-1185">Reference proteome</keyword>
<feature type="domain" description="Nucleoprotein TPR/MPL1" evidence="7">
    <location>
        <begin position="186"/>
        <end position="263"/>
    </location>
</feature>
<dbReference type="Gene3D" id="1.20.1170.10">
    <property type="match status" value="1"/>
</dbReference>
<feature type="compositionally biased region" description="Low complexity" evidence="5">
    <location>
        <begin position="1863"/>
        <end position="1876"/>
    </location>
</feature>
<dbReference type="Pfam" id="PF25481">
    <property type="entry name" value="Nucleoprot-TPR"/>
    <property type="match status" value="1"/>
</dbReference>
<feature type="coiled-coil region" evidence="4">
    <location>
        <begin position="1258"/>
        <end position="1292"/>
    </location>
</feature>
<feature type="domain" description="NUA/TPR/MLP1-2-like" evidence="8">
    <location>
        <begin position="486"/>
        <end position="598"/>
    </location>
</feature>
<feature type="compositionally biased region" description="Basic and acidic residues" evidence="5">
    <location>
        <begin position="1149"/>
        <end position="1168"/>
    </location>
</feature>
<feature type="coiled-coil region" evidence="4">
    <location>
        <begin position="1606"/>
        <end position="1677"/>
    </location>
</feature>
<dbReference type="PANTHER" id="PTHR18898:SF2">
    <property type="entry name" value="NUCLEOPROTEIN TPR"/>
    <property type="match status" value="1"/>
</dbReference>
<feature type="region of interest" description="Disordered" evidence="5">
    <location>
        <begin position="368"/>
        <end position="387"/>
    </location>
</feature>
<proteinExistence type="predicted"/>
<organism evidence="9 10">
    <name type="scientific">Pleurostoma richardsiae</name>
    <dbReference type="NCBI Taxonomy" id="41990"/>
    <lineage>
        <taxon>Eukaryota</taxon>
        <taxon>Fungi</taxon>
        <taxon>Dikarya</taxon>
        <taxon>Ascomycota</taxon>
        <taxon>Pezizomycotina</taxon>
        <taxon>Sordariomycetes</taxon>
        <taxon>Sordariomycetidae</taxon>
        <taxon>Calosphaeriales</taxon>
        <taxon>Pleurostomataceae</taxon>
        <taxon>Pleurostoma</taxon>
    </lineage>
</organism>
<dbReference type="Pfam" id="PF25785">
    <property type="entry name" value="TPR"/>
    <property type="match status" value="1"/>
</dbReference>
<dbReference type="Pfam" id="PF07926">
    <property type="entry name" value="TPR_MLP1_2"/>
    <property type="match status" value="1"/>
</dbReference>
<keyword evidence="2 4" id="KW-0175">Coiled coil</keyword>
<evidence type="ECO:0000256" key="5">
    <source>
        <dbReference type="SAM" id="MobiDB-lite"/>
    </source>
</evidence>
<evidence type="ECO:0000313" key="10">
    <source>
        <dbReference type="Proteomes" id="UP001174694"/>
    </source>
</evidence>
<feature type="region of interest" description="Disordered" evidence="5">
    <location>
        <begin position="1570"/>
        <end position="1602"/>
    </location>
</feature>
<name>A0AA38RV65_9PEZI</name>
<feature type="region of interest" description="Disordered" evidence="5">
    <location>
        <begin position="1486"/>
        <end position="1520"/>
    </location>
</feature>
<feature type="domain" description="Nucleoprotein TPR/MLP1-2" evidence="6">
    <location>
        <begin position="1072"/>
        <end position="1200"/>
    </location>
</feature>
<feature type="region of interest" description="Disordered" evidence="5">
    <location>
        <begin position="935"/>
        <end position="964"/>
    </location>
</feature>
<dbReference type="EMBL" id="JANBVO010000006">
    <property type="protein sequence ID" value="KAJ9151230.1"/>
    <property type="molecule type" value="Genomic_DNA"/>
</dbReference>
<gene>
    <name evidence="9" type="ORF">NKR23_g3093</name>
</gene>
<accession>A0AA38RV65</accession>
<feature type="compositionally biased region" description="Gly residues" evidence="5">
    <location>
        <begin position="2049"/>
        <end position="2058"/>
    </location>
</feature>
<evidence type="ECO:0000256" key="4">
    <source>
        <dbReference type="SAM" id="Coils"/>
    </source>
</evidence>
<evidence type="ECO:0000256" key="1">
    <source>
        <dbReference type="ARBA" id="ARBA00004123"/>
    </source>
</evidence>
<comment type="caution">
    <text evidence="9">The sequence shown here is derived from an EMBL/GenBank/DDBJ whole genome shotgun (WGS) entry which is preliminary data.</text>
</comment>
<reference evidence="9" key="1">
    <citation type="submission" date="2022-07" db="EMBL/GenBank/DDBJ databases">
        <title>Fungi with potential for degradation of polypropylene.</title>
        <authorList>
            <person name="Gostincar C."/>
        </authorList>
    </citation>
    <scope>NUCLEOTIDE SEQUENCE</scope>
    <source>
        <strain evidence="9">EXF-13308</strain>
    </source>
</reference>
<evidence type="ECO:0000256" key="3">
    <source>
        <dbReference type="ARBA" id="ARBA00023242"/>
    </source>
</evidence>
<dbReference type="GO" id="GO:0017056">
    <property type="term" value="F:structural constituent of nuclear pore"/>
    <property type="evidence" value="ECO:0007669"/>
    <property type="project" value="TreeGrafter"/>
</dbReference>
<feature type="compositionally biased region" description="Basic and acidic residues" evidence="5">
    <location>
        <begin position="1490"/>
        <end position="1501"/>
    </location>
</feature>
<dbReference type="Proteomes" id="UP001174694">
    <property type="component" value="Unassembled WGS sequence"/>
</dbReference>
<feature type="compositionally biased region" description="Gly residues" evidence="5">
    <location>
        <begin position="1981"/>
        <end position="1992"/>
    </location>
</feature>
<feature type="compositionally biased region" description="Polar residues" evidence="5">
    <location>
        <begin position="1575"/>
        <end position="1593"/>
    </location>
</feature>
<dbReference type="InterPro" id="IPR057974">
    <property type="entry name" value="NUA/TPR/MLP1-2-like_dom"/>
</dbReference>
<evidence type="ECO:0000259" key="7">
    <source>
        <dbReference type="Pfam" id="PF25481"/>
    </source>
</evidence>
<evidence type="ECO:0000259" key="8">
    <source>
        <dbReference type="Pfam" id="PF25785"/>
    </source>
</evidence>
<protein>
    <submittedName>
        <fullName evidence="9">Tpr mlp1 mlp2-like protein</fullName>
    </submittedName>
</protein>
<keyword evidence="3" id="KW-0539">Nucleus</keyword>
<feature type="coiled-coil region" evidence="4">
    <location>
        <begin position="145"/>
        <end position="366"/>
    </location>
</feature>